<dbReference type="Gene3D" id="3.40.50.11260">
    <property type="match status" value="1"/>
</dbReference>
<dbReference type="NCBIfam" id="NF003555">
    <property type="entry name" value="PRK05218.1"/>
    <property type="match status" value="1"/>
</dbReference>
<dbReference type="OrthoDB" id="9802640at2"/>
<gene>
    <name evidence="5" type="primary">htpG</name>
    <name evidence="8" type="ORF">A6X21_20135</name>
</gene>
<evidence type="ECO:0000313" key="8">
    <source>
        <dbReference type="EMBL" id="ODA32659.1"/>
    </source>
</evidence>
<dbReference type="GO" id="GO:0016887">
    <property type="term" value="F:ATP hydrolysis activity"/>
    <property type="evidence" value="ECO:0007669"/>
    <property type="project" value="InterPro"/>
</dbReference>
<accession>A0A1C3EHH6</accession>
<dbReference type="Pfam" id="PF13589">
    <property type="entry name" value="HATPase_c_3"/>
    <property type="match status" value="1"/>
</dbReference>
<name>A0A1C3EHH6_9PLAN</name>
<keyword evidence="4 5" id="KW-0143">Chaperone</keyword>
<keyword evidence="5" id="KW-0963">Cytoplasm</keyword>
<evidence type="ECO:0000256" key="7">
    <source>
        <dbReference type="SAM" id="MobiDB-lite"/>
    </source>
</evidence>
<feature type="region of interest" description="Disordered" evidence="7">
    <location>
        <begin position="491"/>
        <end position="512"/>
    </location>
</feature>
<comment type="caution">
    <text evidence="8">The sequence shown here is derived from an EMBL/GenBank/DDBJ whole genome shotgun (WGS) entry which is preliminary data.</text>
</comment>
<dbReference type="GO" id="GO:0005737">
    <property type="term" value="C:cytoplasm"/>
    <property type="evidence" value="ECO:0007669"/>
    <property type="project" value="UniProtKB-SubCell"/>
</dbReference>
<keyword evidence="2 5" id="KW-0547">Nucleotide-binding</keyword>
<evidence type="ECO:0000313" key="9">
    <source>
        <dbReference type="Proteomes" id="UP000094828"/>
    </source>
</evidence>
<feature type="compositionally biased region" description="Low complexity" evidence="7">
    <location>
        <begin position="491"/>
        <end position="511"/>
    </location>
</feature>
<dbReference type="CDD" id="cd16927">
    <property type="entry name" value="HATPase_Hsp90-like"/>
    <property type="match status" value="1"/>
</dbReference>
<comment type="caution">
    <text evidence="5">Lacks conserved residue(s) required for the propagation of feature annotation.</text>
</comment>
<dbReference type="Proteomes" id="UP000094828">
    <property type="component" value="Unassembled WGS sequence"/>
</dbReference>
<feature type="region of interest" description="A; substrate-binding" evidence="5">
    <location>
        <begin position="1"/>
        <end position="336"/>
    </location>
</feature>
<feature type="binding site" evidence="6">
    <location>
        <begin position="134"/>
        <end position="139"/>
    </location>
    <ligand>
        <name>ATP</name>
        <dbReference type="ChEBI" id="CHEBI:30616"/>
    </ligand>
</feature>
<feature type="binding site" evidence="6">
    <location>
        <position position="40"/>
    </location>
    <ligand>
        <name>ATP</name>
        <dbReference type="ChEBI" id="CHEBI:30616"/>
    </ligand>
</feature>
<dbReference type="GO" id="GO:0005524">
    <property type="term" value="F:ATP binding"/>
    <property type="evidence" value="ECO:0007669"/>
    <property type="project" value="UniProtKB-UniRule"/>
</dbReference>
<dbReference type="Gene3D" id="3.30.230.80">
    <property type="match status" value="1"/>
</dbReference>
<organism evidence="8 9">
    <name type="scientific">Planctopirus hydrillae</name>
    <dbReference type="NCBI Taxonomy" id="1841610"/>
    <lineage>
        <taxon>Bacteria</taxon>
        <taxon>Pseudomonadati</taxon>
        <taxon>Planctomycetota</taxon>
        <taxon>Planctomycetia</taxon>
        <taxon>Planctomycetales</taxon>
        <taxon>Planctomycetaceae</taxon>
        <taxon>Planctopirus</taxon>
    </lineage>
</organism>
<keyword evidence="9" id="KW-1185">Reference proteome</keyword>
<dbReference type="InterPro" id="IPR020568">
    <property type="entry name" value="Ribosomal_Su5_D2-typ_SF"/>
</dbReference>
<keyword evidence="5" id="KW-0346">Stress response</keyword>
<dbReference type="RefSeq" id="WP_068847170.1">
    <property type="nucleotide sequence ID" value="NZ_LYDR01000063.1"/>
</dbReference>
<dbReference type="HAMAP" id="MF_00505">
    <property type="entry name" value="HSP90"/>
    <property type="match status" value="1"/>
</dbReference>
<dbReference type="InterPro" id="IPR001404">
    <property type="entry name" value="Hsp90_fam"/>
</dbReference>
<dbReference type="PIRSF" id="PIRSF002583">
    <property type="entry name" value="Hsp90"/>
    <property type="match status" value="1"/>
</dbReference>
<evidence type="ECO:0000256" key="6">
    <source>
        <dbReference type="PIRSR" id="PIRSR002583-1"/>
    </source>
</evidence>
<keyword evidence="3 5" id="KW-0067">ATP-binding</keyword>
<feature type="region of interest" description="C" evidence="5">
    <location>
        <begin position="562"/>
        <end position="646"/>
    </location>
</feature>
<dbReference type="PRINTS" id="PR00775">
    <property type="entry name" value="HEATSHOCK90"/>
</dbReference>
<evidence type="ECO:0000256" key="4">
    <source>
        <dbReference type="ARBA" id="ARBA00023186"/>
    </source>
</evidence>
<comment type="subcellular location">
    <subcellularLocation>
        <location evidence="5">Cytoplasm</location>
    </subcellularLocation>
</comment>
<feature type="binding site" evidence="6">
    <location>
        <position position="81"/>
    </location>
    <ligand>
        <name>ATP</name>
        <dbReference type="ChEBI" id="CHEBI:30616"/>
    </ligand>
</feature>
<comment type="subunit">
    <text evidence="5">Homodimer.</text>
</comment>
<sequence length="646" mass="72209">MTTATREEFTFQTEIKQLLNILSHSLYQNREIAVRELVSNASDSLNKLRHIQLSEAEYRDDAPLKITLLPDATAKTLTIVDNGVGLTREELIENLGTIAHSGSLDFMKKAAEAKAGTHDSDSSGNKSDLSLIGQFGVGFYAAFMLADTVEVITRSYREETGWKWTSDGTGQYSIEPVDEAPRGAQIVLHLKEDAIDEFTKEYRLESIVRRYSTFVPHAVYVGEKHVNNQPPIWVEPKSQVTPEQYKSFYQWLTHHANEEPLWHLHLSADSPLQFQSILYCPPVNLELQGFGRLEHGLTLCAKRILVQDDNKDLLPDYLHFVYGLVDSADLPLNVSRETLQDNRLIPKLRKVLTKKVLDYLAELAEEQPATYAKFYEQFGMVLRGGVGVDFENREKIARLLRLASSHDVTPGATTSLGEYVKRMREDQTQIYYLGGPDLASLLRNPHYETFRDRGLEVLFLTDPVDEFALSHLQEFDGKSLVSIDSADIQLPASAESPSSSTTGEEQGGSSQIAPAGFDRVLEIFRQALGERVQDVRKATRLATSPVCLVNPQGSMSSQLQKVLSQTVKDFNLSRRILEVNPQAPLIGRLATLSSSGTNDDFIADCGLQLYASAMLLDGLVVEPDLTADRMRKLMEEAADKRTVIIT</sequence>
<dbReference type="InterPro" id="IPR020575">
    <property type="entry name" value="Hsp90_N"/>
</dbReference>
<dbReference type="Gene3D" id="1.20.120.790">
    <property type="entry name" value="Heat shock protein 90, C-terminal domain"/>
    <property type="match status" value="1"/>
</dbReference>
<dbReference type="AlphaFoldDB" id="A0A1C3EHH6"/>
<dbReference type="InterPro" id="IPR036890">
    <property type="entry name" value="HATPase_C_sf"/>
</dbReference>
<dbReference type="InterPro" id="IPR037196">
    <property type="entry name" value="HSP90_C"/>
</dbReference>
<proteinExistence type="inferred from homology"/>
<evidence type="ECO:0000256" key="1">
    <source>
        <dbReference type="ARBA" id="ARBA00008239"/>
    </source>
</evidence>
<dbReference type="Gene3D" id="3.30.565.10">
    <property type="entry name" value="Histidine kinase-like ATPase, C-terminal domain"/>
    <property type="match status" value="1"/>
</dbReference>
<dbReference type="EMBL" id="LYDR01000063">
    <property type="protein sequence ID" value="ODA32659.1"/>
    <property type="molecule type" value="Genomic_DNA"/>
</dbReference>
<comment type="function">
    <text evidence="5">Molecular chaperone. Has ATPase activity.</text>
</comment>
<evidence type="ECO:0000256" key="5">
    <source>
        <dbReference type="HAMAP-Rule" id="MF_00505"/>
    </source>
</evidence>
<dbReference type="STRING" id="1841610.A6X21_20135"/>
<comment type="similarity">
    <text evidence="1 5">Belongs to the heat shock protein 90 family.</text>
</comment>
<protein>
    <recommendedName>
        <fullName evidence="5">Chaperone protein HtpG</fullName>
    </recommendedName>
    <alternativeName>
        <fullName evidence="5">Heat shock protein HtpG</fullName>
    </alternativeName>
    <alternativeName>
        <fullName evidence="5">High temperature protein G</fullName>
    </alternativeName>
</protein>
<reference evidence="8 9" key="1">
    <citation type="submission" date="2016-05" db="EMBL/GenBank/DDBJ databases">
        <title>Genomic and physiological characterization of Planctopirus sp. isolated from fresh water lake.</title>
        <authorList>
            <person name="Subhash Y."/>
            <person name="Ramana C."/>
        </authorList>
    </citation>
    <scope>NUCLEOTIDE SEQUENCE [LARGE SCALE GENOMIC DNA]</scope>
    <source>
        <strain evidence="8 9">JC280</strain>
    </source>
</reference>
<dbReference type="GO" id="GO:0140662">
    <property type="term" value="F:ATP-dependent protein folding chaperone"/>
    <property type="evidence" value="ECO:0007669"/>
    <property type="project" value="InterPro"/>
</dbReference>
<dbReference type="PANTHER" id="PTHR11528">
    <property type="entry name" value="HEAT SHOCK PROTEIN 90 FAMILY MEMBER"/>
    <property type="match status" value="1"/>
</dbReference>
<feature type="binding site" evidence="6">
    <location>
        <position position="94"/>
    </location>
    <ligand>
        <name>ATP</name>
        <dbReference type="ChEBI" id="CHEBI:30616"/>
    </ligand>
</feature>
<dbReference type="SUPFAM" id="SSF54211">
    <property type="entry name" value="Ribosomal protein S5 domain 2-like"/>
    <property type="match status" value="1"/>
</dbReference>
<evidence type="ECO:0000256" key="3">
    <source>
        <dbReference type="ARBA" id="ARBA00022840"/>
    </source>
</evidence>
<feature type="binding site" evidence="6">
    <location>
        <position position="36"/>
    </location>
    <ligand>
        <name>ATP</name>
        <dbReference type="ChEBI" id="CHEBI:30616"/>
    </ligand>
</feature>
<evidence type="ECO:0000256" key="2">
    <source>
        <dbReference type="ARBA" id="ARBA00022741"/>
    </source>
</evidence>
<dbReference type="Pfam" id="PF00183">
    <property type="entry name" value="HSP90"/>
    <property type="match status" value="1"/>
</dbReference>
<dbReference type="SUPFAM" id="SSF55874">
    <property type="entry name" value="ATPase domain of HSP90 chaperone/DNA topoisomerase II/histidine kinase"/>
    <property type="match status" value="1"/>
</dbReference>
<dbReference type="SUPFAM" id="SSF110942">
    <property type="entry name" value="HSP90 C-terminal domain"/>
    <property type="match status" value="1"/>
</dbReference>
<feature type="binding site" evidence="6">
    <location>
        <begin position="101"/>
        <end position="102"/>
    </location>
    <ligand>
        <name>ATP</name>
        <dbReference type="ChEBI" id="CHEBI:30616"/>
    </ligand>
</feature>
<dbReference type="GO" id="GO:0051082">
    <property type="term" value="F:unfolded protein binding"/>
    <property type="evidence" value="ECO:0007669"/>
    <property type="project" value="UniProtKB-UniRule"/>
</dbReference>
<feature type="binding site" evidence="6">
    <location>
        <position position="336"/>
    </location>
    <ligand>
        <name>ATP</name>
        <dbReference type="ChEBI" id="CHEBI:30616"/>
    </ligand>
</feature>